<accession>K0B6S8</accession>
<dbReference type="GeneID" id="13724828"/>
<organism evidence="2 3">
    <name type="scientific">Candidatus Nitrosopumilus koreensis AR1</name>
    <dbReference type="NCBI Taxonomy" id="1229908"/>
    <lineage>
        <taxon>Archaea</taxon>
        <taxon>Nitrososphaerota</taxon>
        <taxon>Nitrososphaeria</taxon>
        <taxon>Nitrosopumilales</taxon>
        <taxon>Nitrosopumilaceae</taxon>
        <taxon>Nitrosopumilus</taxon>
    </lineage>
</organism>
<dbReference type="Proteomes" id="UP000006101">
    <property type="component" value="Chromosome"/>
</dbReference>
<dbReference type="PATRIC" id="fig|1229908.8.peg.849"/>
<dbReference type="HOGENOM" id="CLU_2765836_0_0_2"/>
<keyword evidence="1" id="KW-0472">Membrane</keyword>
<feature type="transmembrane region" description="Helical" evidence="1">
    <location>
        <begin position="9"/>
        <end position="30"/>
    </location>
</feature>
<keyword evidence="3" id="KW-1185">Reference proteome</keyword>
<evidence type="ECO:0000313" key="2">
    <source>
        <dbReference type="EMBL" id="AFS80680.1"/>
    </source>
</evidence>
<name>K0B6S8_9ARCH</name>
<dbReference type="AlphaFoldDB" id="K0B6S8"/>
<proteinExistence type="predicted"/>
<reference evidence="2 3" key="1">
    <citation type="journal article" date="2012" name="J. Bacteriol.">
        <title>Draft Genome Sequence of an Ammonia-Oxidizing Archaeon, "Candidatus Nitrosopumilus koreensis" AR1, from Marine Sediment.</title>
        <authorList>
            <person name="Park S.J."/>
            <person name="Kim J.G."/>
            <person name="Jung M.Y."/>
            <person name="Kim S.J."/>
            <person name="Cha I.T."/>
            <person name="Kwon K."/>
            <person name="Lee J.H."/>
            <person name="Rhee S.K."/>
        </authorList>
    </citation>
    <scope>NUCLEOTIDE SEQUENCE [LARGE SCALE GENOMIC DNA]</scope>
    <source>
        <strain evidence="2 3">AR1</strain>
    </source>
</reference>
<keyword evidence="1" id="KW-1133">Transmembrane helix</keyword>
<dbReference type="RefSeq" id="WP_014963067.1">
    <property type="nucleotide sequence ID" value="NC_018655.1"/>
</dbReference>
<dbReference type="EMBL" id="CP003842">
    <property type="protein sequence ID" value="AFS80680.1"/>
    <property type="molecule type" value="Genomic_DNA"/>
</dbReference>
<evidence type="ECO:0000256" key="1">
    <source>
        <dbReference type="SAM" id="Phobius"/>
    </source>
</evidence>
<dbReference type="STRING" id="1229908.NKOR_03950"/>
<gene>
    <name evidence="2" type="ORF">NKOR_03950</name>
</gene>
<feature type="transmembrane region" description="Helical" evidence="1">
    <location>
        <begin position="42"/>
        <end position="63"/>
    </location>
</feature>
<sequence length="69" mass="8187">MSERKERSLFWYVLPLFFSMPGALIAYFILRKDDPSKAKNCLLIGVVLLAFYAAYYVVFEIMLRMYEFS</sequence>
<keyword evidence="1" id="KW-0812">Transmembrane</keyword>
<evidence type="ECO:0000313" key="3">
    <source>
        <dbReference type="Proteomes" id="UP000006101"/>
    </source>
</evidence>
<dbReference type="KEGG" id="nkr:NKOR_03950"/>
<protein>
    <submittedName>
        <fullName evidence="2">Uncharacterized protein</fullName>
    </submittedName>
</protein>